<keyword evidence="4" id="KW-1185">Reference proteome</keyword>
<evidence type="ECO:0000313" key="3">
    <source>
        <dbReference type="EMBL" id="KAB1226376.1"/>
    </source>
</evidence>
<evidence type="ECO:0000313" key="4">
    <source>
        <dbReference type="Proteomes" id="UP000516437"/>
    </source>
</evidence>
<dbReference type="OrthoDB" id="1851308at2759"/>
<dbReference type="InterPro" id="IPR058353">
    <property type="entry name" value="DUF8040"/>
</dbReference>
<name>A0A6A1WP83_9ROSI</name>
<proteinExistence type="predicted"/>
<reference evidence="3 4" key="1">
    <citation type="journal article" date="2019" name="Plant Biotechnol. J.">
        <title>The red bayberry genome and genetic basis of sex determination.</title>
        <authorList>
            <person name="Jia H.M."/>
            <person name="Jia H.J."/>
            <person name="Cai Q.L."/>
            <person name="Wang Y."/>
            <person name="Zhao H.B."/>
            <person name="Yang W.F."/>
            <person name="Wang G.Y."/>
            <person name="Li Y.H."/>
            <person name="Zhan D.L."/>
            <person name="Shen Y.T."/>
            <person name="Niu Q.F."/>
            <person name="Chang L."/>
            <person name="Qiu J."/>
            <person name="Zhao L."/>
            <person name="Xie H.B."/>
            <person name="Fu W.Y."/>
            <person name="Jin J."/>
            <person name="Li X.W."/>
            <person name="Jiao Y."/>
            <person name="Zhou C.C."/>
            <person name="Tu T."/>
            <person name="Chai C.Y."/>
            <person name="Gao J.L."/>
            <person name="Fan L.J."/>
            <person name="van de Weg E."/>
            <person name="Wang J.Y."/>
            <person name="Gao Z.S."/>
        </authorList>
    </citation>
    <scope>NUCLEOTIDE SEQUENCE [LARGE SCALE GENOMIC DNA]</scope>
    <source>
        <tissue evidence="3">Leaves</tissue>
    </source>
</reference>
<feature type="region of interest" description="Disordered" evidence="1">
    <location>
        <begin position="1"/>
        <end position="36"/>
    </location>
</feature>
<accession>A0A6A1WP83</accession>
<dbReference type="EMBL" id="RXIC02000019">
    <property type="protein sequence ID" value="KAB1226376.1"/>
    <property type="molecule type" value="Genomic_DNA"/>
</dbReference>
<sequence>MDSDHEAVESSASDTSCSEELAIGDTSSDGSETSNEDNRLAMKLIERVCKKRLVARSKIPRHASILTGAIHMKEILENPDGTVCRQLFRISQSTFISVCRALRVRGELEDENVSVEEAFGMFAWTVGHKATGHFFPHSTDTVDQHVKRVARALSKMSKDVIRPRHIEGVHPYVQGNPKYYPWFQVFYI</sequence>
<evidence type="ECO:0000259" key="2">
    <source>
        <dbReference type="Pfam" id="PF26138"/>
    </source>
</evidence>
<dbReference type="Proteomes" id="UP000516437">
    <property type="component" value="Chromosome 1"/>
</dbReference>
<gene>
    <name evidence="3" type="ORF">CJ030_MR1G020593</name>
</gene>
<evidence type="ECO:0000256" key="1">
    <source>
        <dbReference type="SAM" id="MobiDB-lite"/>
    </source>
</evidence>
<feature type="domain" description="DUF8040" evidence="2">
    <location>
        <begin position="64"/>
        <end position="154"/>
    </location>
</feature>
<comment type="caution">
    <text evidence="3">The sequence shown here is derived from an EMBL/GenBank/DDBJ whole genome shotgun (WGS) entry which is preliminary data.</text>
</comment>
<protein>
    <recommendedName>
        <fullName evidence="2">DUF8040 domain-containing protein</fullName>
    </recommendedName>
</protein>
<organism evidence="3 4">
    <name type="scientific">Morella rubra</name>
    <name type="common">Chinese bayberry</name>
    <dbReference type="NCBI Taxonomy" id="262757"/>
    <lineage>
        <taxon>Eukaryota</taxon>
        <taxon>Viridiplantae</taxon>
        <taxon>Streptophyta</taxon>
        <taxon>Embryophyta</taxon>
        <taxon>Tracheophyta</taxon>
        <taxon>Spermatophyta</taxon>
        <taxon>Magnoliopsida</taxon>
        <taxon>eudicotyledons</taxon>
        <taxon>Gunneridae</taxon>
        <taxon>Pentapetalae</taxon>
        <taxon>rosids</taxon>
        <taxon>fabids</taxon>
        <taxon>Fagales</taxon>
        <taxon>Myricaceae</taxon>
        <taxon>Morella</taxon>
    </lineage>
</organism>
<dbReference type="Pfam" id="PF26138">
    <property type="entry name" value="DUF8040"/>
    <property type="match status" value="1"/>
</dbReference>
<dbReference type="AlphaFoldDB" id="A0A6A1WP83"/>